<organism evidence="2 3">
    <name type="scientific">Fusarium austroamericanum</name>
    <dbReference type="NCBI Taxonomy" id="282268"/>
    <lineage>
        <taxon>Eukaryota</taxon>
        <taxon>Fungi</taxon>
        <taxon>Dikarya</taxon>
        <taxon>Ascomycota</taxon>
        <taxon>Pezizomycotina</taxon>
        <taxon>Sordariomycetes</taxon>
        <taxon>Hypocreomycetidae</taxon>
        <taxon>Hypocreales</taxon>
        <taxon>Nectriaceae</taxon>
        <taxon>Fusarium</taxon>
    </lineage>
</organism>
<protein>
    <recommendedName>
        <fullName evidence="1">Heterokaryon incompatibility domain-containing protein</fullName>
    </recommendedName>
</protein>
<proteinExistence type="predicted"/>
<name>A0AAN6HHN8_FUSAU</name>
<dbReference type="InterPro" id="IPR052895">
    <property type="entry name" value="HetReg/Transcr_Mod"/>
</dbReference>
<evidence type="ECO:0000313" key="2">
    <source>
        <dbReference type="EMBL" id="KAF5242109.1"/>
    </source>
</evidence>
<dbReference type="AlphaFoldDB" id="A0AAN6HHN8"/>
<reference evidence="2 3" key="1">
    <citation type="submission" date="2020-02" db="EMBL/GenBank/DDBJ databases">
        <title>Identification and distribution of gene clusters putatively required for synthesis of sphingolipid metabolism inhibitors in phylogenetically diverse species of the filamentous fungus Fusarium.</title>
        <authorList>
            <person name="Kim H.-S."/>
            <person name="Busman M."/>
            <person name="Brown D.W."/>
            <person name="Divon H."/>
            <person name="Uhlig S."/>
            <person name="Proctor R.H."/>
        </authorList>
    </citation>
    <scope>NUCLEOTIDE SEQUENCE [LARGE SCALE GENOMIC DNA]</scope>
    <source>
        <strain evidence="2 3">NRRL 2903</strain>
    </source>
</reference>
<feature type="domain" description="Heterokaryon incompatibility" evidence="1">
    <location>
        <begin position="296"/>
        <end position="412"/>
    </location>
</feature>
<evidence type="ECO:0000313" key="3">
    <source>
        <dbReference type="Proteomes" id="UP000537989"/>
    </source>
</evidence>
<comment type="caution">
    <text evidence="2">The sequence shown here is derived from an EMBL/GenBank/DDBJ whole genome shotgun (WGS) entry which is preliminary data.</text>
</comment>
<dbReference type="EMBL" id="JAAMOD010000085">
    <property type="protein sequence ID" value="KAF5242109.1"/>
    <property type="molecule type" value="Genomic_DNA"/>
</dbReference>
<dbReference type="PANTHER" id="PTHR24148:SF81">
    <property type="entry name" value="HETEROKARYON INCOMPATIBILITY DOMAIN-CONTAINING PROTEIN"/>
    <property type="match status" value="1"/>
</dbReference>
<evidence type="ECO:0000259" key="1">
    <source>
        <dbReference type="Pfam" id="PF06985"/>
    </source>
</evidence>
<accession>A0AAN6HHN8</accession>
<dbReference type="InterPro" id="IPR010730">
    <property type="entry name" value="HET"/>
</dbReference>
<sequence length="705" mass="78895">MAQRVGHQPPGKRNWNTTPLDADYMVDTNNTGWVNRNLAEIRLDGLAAGHKLRPSTKSTVKLAEGKYMTGIEDGVTRRHRFLYSEDDRSQETRAWHLAESLTISEHASGTYTVALKGEQEFSWDFRKEEGFFFVPDELLQVVEVADMCTVEAYGKSIFSGKTLPDSFKQLKGKMTKVWATSNVVPGDLYGCYDEHSDPFLLNAFGLVRYRACEVSDPVGWDVDQTPVVICNDTSIGRLALLDGHPTWNFPAVHYSPCPCLKAQDLCGKEISDCTSGKFVYDHGLRAIRRMQEGESYVALSYVWTEFQANGLMQHALERVCAATNMVVFWIDQYCINQQCNNHKSEQVPRMGEIYSNATNVACLLPTVDRVLPANVRNRTMVMRRDEFSEATATFRAQIKASRWFTRVWTWQEGLLARKSMFVTSNDVLDGWLVDNILNATRVSRCSYVSHLPAVPTTSNVQSLSLALSSDTQLLYQRTADDAASRELRQYWGTSKSFSLMGAVIATRRRSAGRKLDEVFGLLGMVEGGERMPVSYNDNTMENVLTEALRNGLMTTELLSGVTVSSTQGQGWMPVLFNSSHIGLQLSRLNRAGRNITANKDGMAVLTGKALPKGCKWTTSPDSRSDAEFKLKSEDGRLLASSNNAELAEHLERPMVVVLLDDVLSGDCYGTFAMMEETSEIAMRRITSSRIRLHSFDMQQGTYIVG</sequence>
<dbReference type="Proteomes" id="UP000537989">
    <property type="component" value="Unassembled WGS sequence"/>
</dbReference>
<keyword evidence="3" id="KW-1185">Reference proteome</keyword>
<gene>
    <name evidence="2" type="ORF">FAUST_3469</name>
</gene>
<dbReference type="Pfam" id="PF06985">
    <property type="entry name" value="HET"/>
    <property type="match status" value="1"/>
</dbReference>
<dbReference type="PANTHER" id="PTHR24148">
    <property type="entry name" value="ANKYRIN REPEAT DOMAIN-CONTAINING PROTEIN 39 HOMOLOG-RELATED"/>
    <property type="match status" value="1"/>
</dbReference>